<dbReference type="InterPro" id="IPR036514">
    <property type="entry name" value="SGNH_hydro_sf"/>
</dbReference>
<accession>A0A9X3AHV2</accession>
<dbReference type="SUPFAM" id="SSF52266">
    <property type="entry name" value="SGNH hydrolase"/>
    <property type="match status" value="1"/>
</dbReference>
<dbReference type="PANTHER" id="PTHR30383">
    <property type="entry name" value="THIOESTERASE 1/PROTEASE 1/LYSOPHOSPHOLIPASE L1"/>
    <property type="match status" value="1"/>
</dbReference>
<dbReference type="RefSeq" id="WP_260976432.1">
    <property type="nucleotide sequence ID" value="NZ_JAOANI010000019.1"/>
</dbReference>
<protein>
    <submittedName>
        <fullName evidence="2">SGNH/GDSL hydrolase family protein</fullName>
    </submittedName>
</protein>
<feature type="domain" description="SGNH hydrolase-type esterase" evidence="1">
    <location>
        <begin position="64"/>
        <end position="239"/>
    </location>
</feature>
<evidence type="ECO:0000313" key="3">
    <source>
        <dbReference type="Proteomes" id="UP001147830"/>
    </source>
</evidence>
<organism evidence="2 3">
    <name type="scientific">Thalassolituus pacificus</name>
    <dbReference type="NCBI Taxonomy" id="2975440"/>
    <lineage>
        <taxon>Bacteria</taxon>
        <taxon>Pseudomonadati</taxon>
        <taxon>Pseudomonadota</taxon>
        <taxon>Gammaproteobacteria</taxon>
        <taxon>Oceanospirillales</taxon>
        <taxon>Oceanospirillaceae</taxon>
        <taxon>Thalassolituus</taxon>
    </lineage>
</organism>
<evidence type="ECO:0000313" key="2">
    <source>
        <dbReference type="EMBL" id="MCT7359566.1"/>
    </source>
</evidence>
<dbReference type="CDD" id="cd01836">
    <property type="entry name" value="FeeA_FeeB_like"/>
    <property type="match status" value="1"/>
</dbReference>
<dbReference type="Pfam" id="PF13472">
    <property type="entry name" value="Lipase_GDSL_2"/>
    <property type="match status" value="1"/>
</dbReference>
<reference evidence="2" key="1">
    <citation type="journal article" date="2022" name="Front. Microbiol.">
        <title>Genome-based taxonomic rearrangement of Oceanobacter-related bacteria including the description of Thalassolituus hydrocarbonoclasticus sp. nov. and Thalassolituus pacificus sp. nov. and emended description of the genus Thalassolituus.</title>
        <authorList>
            <person name="Dong C."/>
            <person name="Wei L."/>
            <person name="Wang J."/>
            <person name="Lai Q."/>
            <person name="Huang Z."/>
            <person name="Shao Z."/>
        </authorList>
    </citation>
    <scope>NUCLEOTIDE SEQUENCE</scope>
    <source>
        <strain evidence="2">59MF3M-4</strain>
    </source>
</reference>
<keyword evidence="2" id="KW-0378">Hydrolase</keyword>
<dbReference type="Proteomes" id="UP001147830">
    <property type="component" value="Unassembled WGS sequence"/>
</dbReference>
<dbReference type="PANTHER" id="PTHR30383:SF24">
    <property type="entry name" value="THIOESTERASE 1_PROTEASE 1_LYSOPHOSPHOLIPASE L1"/>
    <property type="match status" value="1"/>
</dbReference>
<gene>
    <name evidence="2" type="ORF">NYR02_11070</name>
</gene>
<dbReference type="GO" id="GO:0004622">
    <property type="term" value="F:phosphatidylcholine lysophospholipase activity"/>
    <property type="evidence" value="ECO:0007669"/>
    <property type="project" value="TreeGrafter"/>
</dbReference>
<sequence length="269" mass="30345">MKSRIILLLSYALYLPLLPLLPLIIRQGKTVKRDTLRLPEATGLRHGEEPKLQQPQHSLLLRHLGESTVAGVGIRSINNGLTACIARALANEHQGVHWQALAQSGIRAADLAEMSKNDQQQQTPPSNQHAVLLITLGVNDTTGLTSSQQWRQQLQQIIRYESSHLPRNTPVVFTQIPPMQNFPALPTPLNRFLGLRAWQLDKHIQGLCKKNGWHHVPIALPLQAQWMAEDGYHPNAEGYVRWGEGIAEKIRQLITDIRQDGDRTERDHH</sequence>
<evidence type="ECO:0000259" key="1">
    <source>
        <dbReference type="Pfam" id="PF13472"/>
    </source>
</evidence>
<reference evidence="2" key="2">
    <citation type="submission" date="2022-08" db="EMBL/GenBank/DDBJ databases">
        <authorList>
            <person name="Dong C."/>
        </authorList>
    </citation>
    <scope>NUCLEOTIDE SEQUENCE</scope>
    <source>
        <strain evidence="2">59MF3M-4</strain>
    </source>
</reference>
<dbReference type="EMBL" id="JAOANI010000019">
    <property type="protein sequence ID" value="MCT7359566.1"/>
    <property type="molecule type" value="Genomic_DNA"/>
</dbReference>
<dbReference type="InterPro" id="IPR051532">
    <property type="entry name" value="Ester_Hydrolysis_Enzymes"/>
</dbReference>
<dbReference type="Gene3D" id="3.40.50.1110">
    <property type="entry name" value="SGNH hydrolase"/>
    <property type="match status" value="1"/>
</dbReference>
<proteinExistence type="predicted"/>
<name>A0A9X3AHV2_9GAMM</name>
<dbReference type="AlphaFoldDB" id="A0A9X3AHV2"/>
<dbReference type="InterPro" id="IPR013830">
    <property type="entry name" value="SGNH_hydro"/>
</dbReference>
<comment type="caution">
    <text evidence="2">The sequence shown here is derived from an EMBL/GenBank/DDBJ whole genome shotgun (WGS) entry which is preliminary data.</text>
</comment>
<keyword evidence="3" id="KW-1185">Reference proteome</keyword>